<dbReference type="EC" id="1.5.1.2" evidence="4 5"/>
<dbReference type="InterPro" id="IPR008927">
    <property type="entry name" value="6-PGluconate_DH-like_C_sf"/>
</dbReference>
<gene>
    <name evidence="4 11" type="primary">proC</name>
    <name evidence="10" type="ORF">Q5I04_00400</name>
    <name evidence="11" type="ORF">Q5I06_00400</name>
</gene>
<dbReference type="Gene3D" id="1.10.3730.10">
    <property type="entry name" value="ProC C-terminal domain-like"/>
    <property type="match status" value="1"/>
</dbReference>
<evidence type="ECO:0000256" key="3">
    <source>
        <dbReference type="ARBA" id="ARBA00023002"/>
    </source>
</evidence>
<keyword evidence="2 4" id="KW-0521">NADP</keyword>
<dbReference type="InterPro" id="IPR028939">
    <property type="entry name" value="P5C_Rdtase_cat_N"/>
</dbReference>
<sequence length="260" mass="27840">MKKTLLFVGYGSMAKAIACGIASSDLKTKYVIEIAGRDPKKAQNFIRENHLENIATIHSNNSLINVNEKIVMLCVKPYALGNFQYQGNASSVYSVMAGVDIATLKEHIHSNHYAKVMPNVGARYQKSSTAVCVQGDIKEEASEILSSFGKAVFVDSEALVDASIATGGSSPAFLALIAQALVDAGVREGIRREDALNLVRATFDGFAHLLLEQTPDEIISSITSPGGTTIEGLYVLEDKAVRGAIISACHEAVAKSKKKH</sequence>
<dbReference type="InterPro" id="IPR000304">
    <property type="entry name" value="Pyrroline-COOH_reductase"/>
</dbReference>
<comment type="pathway">
    <text evidence="4 7">Amino-acid biosynthesis; L-proline biosynthesis; L-proline from L-glutamate 5-semialdehyde: step 1/1.</text>
</comment>
<dbReference type="EMBL" id="JAUYZK010000001">
    <property type="protein sequence ID" value="MDP2538247.1"/>
    <property type="molecule type" value="Genomic_DNA"/>
</dbReference>
<accession>A0AA90PH26</accession>
<dbReference type="GO" id="GO:0055129">
    <property type="term" value="P:L-proline biosynthetic process"/>
    <property type="evidence" value="ECO:0007669"/>
    <property type="project" value="UniProtKB-UniRule"/>
</dbReference>
<comment type="catalytic activity">
    <reaction evidence="4 7">
        <text>L-proline + NADP(+) = (S)-1-pyrroline-5-carboxylate + NADPH + 2 H(+)</text>
        <dbReference type="Rhea" id="RHEA:14109"/>
        <dbReference type="ChEBI" id="CHEBI:15378"/>
        <dbReference type="ChEBI" id="CHEBI:17388"/>
        <dbReference type="ChEBI" id="CHEBI:57783"/>
        <dbReference type="ChEBI" id="CHEBI:58349"/>
        <dbReference type="ChEBI" id="CHEBI:60039"/>
        <dbReference type="EC" id="1.5.1.2"/>
    </reaction>
</comment>
<evidence type="ECO:0000313" key="11">
    <source>
        <dbReference type="EMBL" id="MDP2538247.1"/>
    </source>
</evidence>
<dbReference type="FunFam" id="1.10.3730.10:FF:000001">
    <property type="entry name" value="Pyrroline-5-carboxylate reductase"/>
    <property type="match status" value="1"/>
</dbReference>
<keyword evidence="13" id="KW-1185">Reference proteome</keyword>
<evidence type="ECO:0000313" key="12">
    <source>
        <dbReference type="Proteomes" id="UP001177258"/>
    </source>
</evidence>
<dbReference type="Pfam" id="PF14748">
    <property type="entry name" value="P5CR_dimer"/>
    <property type="match status" value="1"/>
</dbReference>
<evidence type="ECO:0000256" key="6">
    <source>
        <dbReference type="PIRSR" id="PIRSR000193-1"/>
    </source>
</evidence>
<comment type="catalytic activity">
    <reaction evidence="4">
        <text>L-proline + NAD(+) = (S)-1-pyrroline-5-carboxylate + NADH + 2 H(+)</text>
        <dbReference type="Rhea" id="RHEA:14105"/>
        <dbReference type="ChEBI" id="CHEBI:15378"/>
        <dbReference type="ChEBI" id="CHEBI:17388"/>
        <dbReference type="ChEBI" id="CHEBI:57540"/>
        <dbReference type="ChEBI" id="CHEBI:57945"/>
        <dbReference type="ChEBI" id="CHEBI:60039"/>
        <dbReference type="EC" id="1.5.1.2"/>
    </reaction>
</comment>
<feature type="domain" description="Pyrroline-5-carboxylate reductase catalytic N-terminal" evidence="8">
    <location>
        <begin position="6"/>
        <end position="85"/>
    </location>
</feature>
<comment type="similarity">
    <text evidence="1 4 7">Belongs to the pyrroline-5-carboxylate reductase family.</text>
</comment>
<dbReference type="PROSITE" id="PS00521">
    <property type="entry name" value="P5CR"/>
    <property type="match status" value="1"/>
</dbReference>
<dbReference type="EMBL" id="JAUPEV010000001">
    <property type="protein sequence ID" value="MDO7252380.1"/>
    <property type="molecule type" value="Genomic_DNA"/>
</dbReference>
<feature type="domain" description="Pyrroline-5-carboxylate reductase dimerisation" evidence="9">
    <location>
        <begin position="157"/>
        <end position="258"/>
    </location>
</feature>
<keyword evidence="4 7" id="KW-0641">Proline biosynthesis</keyword>
<dbReference type="InterPro" id="IPR029036">
    <property type="entry name" value="P5CR_dimer"/>
</dbReference>
<evidence type="ECO:0000259" key="8">
    <source>
        <dbReference type="Pfam" id="PF03807"/>
    </source>
</evidence>
<keyword evidence="3 4" id="KW-0560">Oxidoreductase</keyword>
<comment type="subcellular location">
    <subcellularLocation>
        <location evidence="4">Cytoplasm</location>
    </subcellularLocation>
</comment>
<proteinExistence type="inferred from homology"/>
<evidence type="ECO:0000256" key="1">
    <source>
        <dbReference type="ARBA" id="ARBA00005525"/>
    </source>
</evidence>
<evidence type="ECO:0000256" key="2">
    <source>
        <dbReference type="ARBA" id="ARBA00022857"/>
    </source>
</evidence>
<evidence type="ECO:0000259" key="9">
    <source>
        <dbReference type="Pfam" id="PF14748"/>
    </source>
</evidence>
<dbReference type="RefSeq" id="WP_305516223.1">
    <property type="nucleotide sequence ID" value="NZ_JAUPEV010000001.1"/>
</dbReference>
<keyword evidence="4" id="KW-0963">Cytoplasm</keyword>
<evidence type="ECO:0000256" key="4">
    <source>
        <dbReference type="HAMAP-Rule" id="MF_01925"/>
    </source>
</evidence>
<dbReference type="AlphaFoldDB" id="A0AA90PH26"/>
<dbReference type="SUPFAM" id="SSF51735">
    <property type="entry name" value="NAD(P)-binding Rossmann-fold domains"/>
    <property type="match status" value="1"/>
</dbReference>
<dbReference type="Proteomes" id="UP001177258">
    <property type="component" value="Unassembled WGS sequence"/>
</dbReference>
<dbReference type="Pfam" id="PF03807">
    <property type="entry name" value="F420_oxidored"/>
    <property type="match status" value="1"/>
</dbReference>
<dbReference type="Proteomes" id="UP001240777">
    <property type="component" value="Unassembled WGS sequence"/>
</dbReference>
<dbReference type="Gene3D" id="3.40.50.720">
    <property type="entry name" value="NAD(P)-binding Rossmann-like Domain"/>
    <property type="match status" value="1"/>
</dbReference>
<dbReference type="InterPro" id="IPR053790">
    <property type="entry name" value="P5CR-like_CS"/>
</dbReference>
<dbReference type="SUPFAM" id="SSF48179">
    <property type="entry name" value="6-phosphogluconate dehydrogenase C-terminal domain-like"/>
    <property type="match status" value="1"/>
</dbReference>
<evidence type="ECO:0000313" key="10">
    <source>
        <dbReference type="EMBL" id="MDO7252380.1"/>
    </source>
</evidence>
<dbReference type="GO" id="GO:0005737">
    <property type="term" value="C:cytoplasm"/>
    <property type="evidence" value="ECO:0007669"/>
    <property type="project" value="UniProtKB-SubCell"/>
</dbReference>
<reference evidence="11 13" key="1">
    <citation type="submission" date="2023-07" db="EMBL/GenBank/DDBJ databases">
        <title>Unpublished Manusciprt.</title>
        <authorList>
            <person name="Aydin F."/>
            <person name="Tarhane S."/>
            <person name="Saticioglu I.B."/>
            <person name="Karakaya E."/>
            <person name="Abay S."/>
            <person name="Guran O."/>
            <person name="Bozkurt E."/>
            <person name="Uzum N."/>
            <person name="Olgun K."/>
            <person name="Jablonski D."/>
        </authorList>
    </citation>
    <scope>NUCLEOTIDE SEQUENCE</scope>
    <source>
        <strain evidence="13">faydin-H75</strain>
        <strain evidence="11">Faydin-H76</strain>
    </source>
</reference>
<evidence type="ECO:0000313" key="13">
    <source>
        <dbReference type="Proteomes" id="UP001240777"/>
    </source>
</evidence>
<reference evidence="10" key="2">
    <citation type="submission" date="2023-07" db="EMBL/GenBank/DDBJ databases">
        <authorList>
            <person name="Aydin F."/>
            <person name="Tarhane S."/>
            <person name="Saticioglu I.B."/>
            <person name="Karakaya E."/>
            <person name="Abay S."/>
            <person name="Guran O."/>
            <person name="Bozkurt E."/>
            <person name="Uzum N."/>
            <person name="Olgun K."/>
            <person name="Jablonski D."/>
        </authorList>
    </citation>
    <scope>NUCLEOTIDE SEQUENCE</scope>
    <source>
        <strain evidence="10">Faydin-H75</strain>
    </source>
</reference>
<comment type="function">
    <text evidence="4">Catalyzes the reduction of 1-pyrroline-5-carboxylate (PCA) to L-proline.</text>
</comment>
<dbReference type="PANTHER" id="PTHR11645">
    <property type="entry name" value="PYRROLINE-5-CARBOXYLATE REDUCTASE"/>
    <property type="match status" value="1"/>
</dbReference>
<comment type="caution">
    <text evidence="11">The sequence shown here is derived from an EMBL/GenBank/DDBJ whole genome shotgun (WGS) entry which is preliminary data.</text>
</comment>
<name>A0AA90PH26_9HELI</name>
<organism evidence="11 12">
    <name type="scientific">Helicobacter cappadocius</name>
    <dbReference type="NCBI Taxonomy" id="3063998"/>
    <lineage>
        <taxon>Bacteria</taxon>
        <taxon>Pseudomonadati</taxon>
        <taxon>Campylobacterota</taxon>
        <taxon>Epsilonproteobacteria</taxon>
        <taxon>Campylobacterales</taxon>
        <taxon>Helicobacteraceae</taxon>
        <taxon>Helicobacter</taxon>
    </lineage>
</organism>
<evidence type="ECO:0000256" key="7">
    <source>
        <dbReference type="RuleBase" id="RU003903"/>
    </source>
</evidence>
<dbReference type="PIRSF" id="PIRSF000193">
    <property type="entry name" value="Pyrrol-5-carb_rd"/>
    <property type="match status" value="1"/>
</dbReference>
<reference evidence="10 12" key="3">
    <citation type="journal article" date="2024" name="Syst. Appl. Microbiol.">
        <title>Helicobacter cappadocius sp. nov., from lizards: The first psychrotrophic Helicobacter species.</title>
        <authorList>
            <person name="Aydin F."/>
            <person name="Tarhane S."/>
            <person name="Karakaya E."/>
            <person name="Abay S."/>
            <person name="Kayman T."/>
            <person name="Guran O."/>
            <person name="Bozkurt E."/>
            <person name="Uzum N."/>
            <person name="Avci A."/>
            <person name="Olgun K."/>
            <person name="Jablonski D."/>
            <person name="Guran C."/>
            <person name="Burcin Saticioglu I."/>
        </authorList>
    </citation>
    <scope>NUCLEOTIDE SEQUENCE [LARGE SCALE GENOMIC DNA]</scope>
    <source>
        <strain evidence="10">Faydin-H75</strain>
        <strain evidence="12">faydin-H76</strain>
    </source>
</reference>
<feature type="binding site" evidence="6">
    <location>
        <position position="61"/>
    </location>
    <ligand>
        <name>NADPH</name>
        <dbReference type="ChEBI" id="CHEBI:57783"/>
    </ligand>
</feature>
<dbReference type="InterPro" id="IPR036291">
    <property type="entry name" value="NAD(P)-bd_dom_sf"/>
</dbReference>
<dbReference type="HAMAP" id="MF_01925">
    <property type="entry name" value="P5C_reductase"/>
    <property type="match status" value="1"/>
</dbReference>
<keyword evidence="4 7" id="KW-0028">Amino-acid biosynthesis</keyword>
<evidence type="ECO:0000256" key="5">
    <source>
        <dbReference type="NCBIfam" id="TIGR00112"/>
    </source>
</evidence>
<dbReference type="NCBIfam" id="TIGR00112">
    <property type="entry name" value="proC"/>
    <property type="match status" value="1"/>
</dbReference>
<protein>
    <recommendedName>
        <fullName evidence="4 5">Pyrroline-5-carboxylate reductase</fullName>
        <shortName evidence="4">P5C reductase</shortName>
        <shortName evidence="4">P5CR</shortName>
        <ecNumber evidence="4 5">1.5.1.2</ecNumber>
    </recommendedName>
    <alternativeName>
        <fullName evidence="4">PCA reductase</fullName>
    </alternativeName>
</protein>
<dbReference type="PANTHER" id="PTHR11645:SF0">
    <property type="entry name" value="PYRROLINE-5-CARBOXYLATE REDUCTASE 3"/>
    <property type="match status" value="1"/>
</dbReference>
<dbReference type="GO" id="GO:0004735">
    <property type="term" value="F:pyrroline-5-carboxylate reductase activity"/>
    <property type="evidence" value="ECO:0007669"/>
    <property type="project" value="UniProtKB-UniRule"/>
</dbReference>